<sequence>MHKQNTLWRWLQNICLKPRQLTASAVLSTSENAARVNEKDLPLGTSNKTLPMSQMPGPKGLRKLPYLGTVLMFKPFSEYSPETFGKLVSSMHDKYGHIFKSRLGKDYSVHTDSVRDVETIFRTEGAYPQRRLMLLSKIYRERNGLPPALGTVSGPAWQELRSALNPLLNKPQVCLHYLPAQNMVADDFVSRLDSSALTPEGQSDMFFKFAAESIGVVCFNQRLGLLDPDADNAQEMIELLEAFKTTLHCTFVAMIGLERRYLRTDNDPFYRKYESAMKLIRKRSMHYVEKVMVELQRQSHQGEESSGSSTHRLSPDRESNLLASMITKSNLEIEKILAIIDSMLIAGTDSTARNLAILFYNLAINPEHQQRAADEVLDLLGPDKPVTPEALAKMNFLKSCVKESMRLNFPLSNGTERILNKDTILSGYLVPKGNSVIMSSSRSSLDSSNYDNPCQFQPDRWLRESSDEVSTKRLDRFATLPFGHGARGCIGRRFAEMEIYVGTAKILQKLHISVDPSYPGLDPIYTPFITPRLMIHFIFTKRHPPVGVSMSRGTNT</sequence>
<dbReference type="CDD" id="cd11054">
    <property type="entry name" value="CYP24A1-like"/>
    <property type="match status" value="1"/>
</dbReference>
<dbReference type="InterPro" id="IPR002401">
    <property type="entry name" value="Cyt_P450_E_grp-I"/>
</dbReference>
<evidence type="ECO:0000256" key="5">
    <source>
        <dbReference type="ARBA" id="ARBA00023002"/>
    </source>
</evidence>
<dbReference type="Pfam" id="PF00067">
    <property type="entry name" value="p450"/>
    <property type="match status" value="1"/>
</dbReference>
<evidence type="ECO:0000256" key="7">
    <source>
        <dbReference type="ARBA" id="ARBA00023033"/>
    </source>
</evidence>
<evidence type="ECO:0000256" key="1">
    <source>
        <dbReference type="ARBA" id="ARBA00001971"/>
    </source>
</evidence>
<dbReference type="Proteomes" id="UP001497497">
    <property type="component" value="Unassembled WGS sequence"/>
</dbReference>
<dbReference type="GO" id="GO:0016705">
    <property type="term" value="F:oxidoreductase activity, acting on paired donors, with incorporation or reduction of molecular oxygen"/>
    <property type="evidence" value="ECO:0007669"/>
    <property type="project" value="InterPro"/>
</dbReference>
<protein>
    <submittedName>
        <fullName evidence="10">Uncharacterized protein</fullName>
    </submittedName>
</protein>
<organism evidence="10 11">
    <name type="scientific">Lymnaea stagnalis</name>
    <name type="common">Great pond snail</name>
    <name type="synonym">Helix stagnalis</name>
    <dbReference type="NCBI Taxonomy" id="6523"/>
    <lineage>
        <taxon>Eukaryota</taxon>
        <taxon>Metazoa</taxon>
        <taxon>Spiralia</taxon>
        <taxon>Lophotrochozoa</taxon>
        <taxon>Mollusca</taxon>
        <taxon>Gastropoda</taxon>
        <taxon>Heterobranchia</taxon>
        <taxon>Euthyneura</taxon>
        <taxon>Panpulmonata</taxon>
        <taxon>Hygrophila</taxon>
        <taxon>Lymnaeoidea</taxon>
        <taxon>Lymnaeidae</taxon>
        <taxon>Lymnaea</taxon>
    </lineage>
</organism>
<dbReference type="GO" id="GO:0004497">
    <property type="term" value="F:monooxygenase activity"/>
    <property type="evidence" value="ECO:0007669"/>
    <property type="project" value="UniProtKB-KW"/>
</dbReference>
<comment type="cofactor">
    <cofactor evidence="1 8">
        <name>heme</name>
        <dbReference type="ChEBI" id="CHEBI:30413"/>
    </cofactor>
</comment>
<evidence type="ECO:0000256" key="2">
    <source>
        <dbReference type="ARBA" id="ARBA00010617"/>
    </source>
</evidence>
<dbReference type="PRINTS" id="PR00463">
    <property type="entry name" value="EP450I"/>
</dbReference>
<dbReference type="AlphaFoldDB" id="A0AAV2IFA7"/>
<keyword evidence="11" id="KW-1185">Reference proteome</keyword>
<accession>A0AAV2IFA7</accession>
<keyword evidence="5 9" id="KW-0560">Oxidoreductase</keyword>
<dbReference type="PROSITE" id="PS00086">
    <property type="entry name" value="CYTOCHROME_P450"/>
    <property type="match status" value="1"/>
</dbReference>
<dbReference type="EMBL" id="CAXITT010000613">
    <property type="protein sequence ID" value="CAL1544316.1"/>
    <property type="molecule type" value="Genomic_DNA"/>
</dbReference>
<keyword evidence="4 8" id="KW-0479">Metal-binding</keyword>
<dbReference type="Gene3D" id="1.10.630.10">
    <property type="entry name" value="Cytochrome P450"/>
    <property type="match status" value="1"/>
</dbReference>
<dbReference type="SUPFAM" id="SSF48264">
    <property type="entry name" value="Cytochrome P450"/>
    <property type="match status" value="1"/>
</dbReference>
<keyword evidence="7 9" id="KW-0503">Monooxygenase</keyword>
<dbReference type="InterPro" id="IPR036396">
    <property type="entry name" value="Cyt_P450_sf"/>
</dbReference>
<keyword evidence="3 8" id="KW-0349">Heme</keyword>
<evidence type="ECO:0000256" key="4">
    <source>
        <dbReference type="ARBA" id="ARBA00022723"/>
    </source>
</evidence>
<evidence type="ECO:0000256" key="9">
    <source>
        <dbReference type="RuleBase" id="RU000461"/>
    </source>
</evidence>
<comment type="similarity">
    <text evidence="2 9">Belongs to the cytochrome P450 family.</text>
</comment>
<evidence type="ECO:0000313" key="11">
    <source>
        <dbReference type="Proteomes" id="UP001497497"/>
    </source>
</evidence>
<evidence type="ECO:0000313" key="10">
    <source>
        <dbReference type="EMBL" id="CAL1544316.1"/>
    </source>
</evidence>
<feature type="binding site" description="axial binding residue" evidence="8">
    <location>
        <position position="489"/>
    </location>
    <ligand>
        <name>heme</name>
        <dbReference type="ChEBI" id="CHEBI:30413"/>
    </ligand>
    <ligandPart>
        <name>Fe</name>
        <dbReference type="ChEBI" id="CHEBI:18248"/>
    </ligandPart>
</feature>
<proteinExistence type="inferred from homology"/>
<reference evidence="10 11" key="1">
    <citation type="submission" date="2024-04" db="EMBL/GenBank/DDBJ databases">
        <authorList>
            <consortium name="Genoscope - CEA"/>
            <person name="William W."/>
        </authorList>
    </citation>
    <scope>NUCLEOTIDE SEQUENCE [LARGE SCALE GENOMIC DNA]</scope>
</reference>
<dbReference type="InterPro" id="IPR050479">
    <property type="entry name" value="CYP11_CYP27_families"/>
</dbReference>
<dbReference type="InterPro" id="IPR017972">
    <property type="entry name" value="Cyt_P450_CS"/>
</dbReference>
<evidence type="ECO:0000256" key="8">
    <source>
        <dbReference type="PIRSR" id="PIRSR602401-1"/>
    </source>
</evidence>
<gene>
    <name evidence="10" type="ORF">GSLYS_00017829001</name>
</gene>
<dbReference type="PANTHER" id="PTHR24279">
    <property type="entry name" value="CYTOCHROME P450"/>
    <property type="match status" value="1"/>
</dbReference>
<dbReference type="InterPro" id="IPR001128">
    <property type="entry name" value="Cyt_P450"/>
</dbReference>
<name>A0AAV2IFA7_LYMST</name>
<dbReference type="GO" id="GO:0005506">
    <property type="term" value="F:iron ion binding"/>
    <property type="evidence" value="ECO:0007669"/>
    <property type="project" value="InterPro"/>
</dbReference>
<dbReference type="PRINTS" id="PR00385">
    <property type="entry name" value="P450"/>
</dbReference>
<evidence type="ECO:0000256" key="6">
    <source>
        <dbReference type="ARBA" id="ARBA00023004"/>
    </source>
</evidence>
<dbReference type="PANTHER" id="PTHR24279:SF120">
    <property type="entry name" value="CYTOCHROME P450"/>
    <property type="match status" value="1"/>
</dbReference>
<dbReference type="GO" id="GO:0020037">
    <property type="term" value="F:heme binding"/>
    <property type="evidence" value="ECO:0007669"/>
    <property type="project" value="InterPro"/>
</dbReference>
<evidence type="ECO:0000256" key="3">
    <source>
        <dbReference type="ARBA" id="ARBA00022617"/>
    </source>
</evidence>
<comment type="caution">
    <text evidence="10">The sequence shown here is derived from an EMBL/GenBank/DDBJ whole genome shotgun (WGS) entry which is preliminary data.</text>
</comment>
<keyword evidence="6 8" id="KW-0408">Iron</keyword>